<dbReference type="eggNOG" id="COG0735">
    <property type="taxonomic scope" value="Bacteria"/>
</dbReference>
<dbReference type="InterPro" id="IPR002481">
    <property type="entry name" value="FUR"/>
</dbReference>
<dbReference type="HOGENOM" id="CLU_096072_6_1_10"/>
<dbReference type="AlphaFoldDB" id="H1Q3X0"/>
<dbReference type="PANTHER" id="PTHR33202">
    <property type="entry name" value="ZINC UPTAKE REGULATION PROTEIN"/>
    <property type="match status" value="1"/>
</dbReference>
<proteinExistence type="predicted"/>
<dbReference type="InterPro" id="IPR036388">
    <property type="entry name" value="WH-like_DNA-bd_sf"/>
</dbReference>
<keyword evidence="3" id="KW-1185">Reference proteome</keyword>
<keyword evidence="1" id="KW-0862">Zinc</keyword>
<comment type="caution">
    <text evidence="2">The sequence shown here is derived from an EMBL/GenBank/DDBJ whole genome shotgun (WGS) entry which is preliminary data.</text>
</comment>
<dbReference type="GO" id="GO:0003700">
    <property type="term" value="F:DNA-binding transcription factor activity"/>
    <property type="evidence" value="ECO:0007669"/>
    <property type="project" value="InterPro"/>
</dbReference>
<dbReference type="GO" id="GO:0000976">
    <property type="term" value="F:transcription cis-regulatory region binding"/>
    <property type="evidence" value="ECO:0007669"/>
    <property type="project" value="TreeGrafter"/>
</dbReference>
<dbReference type="GO" id="GO:0008270">
    <property type="term" value="F:zinc ion binding"/>
    <property type="evidence" value="ECO:0007669"/>
    <property type="project" value="TreeGrafter"/>
</dbReference>
<evidence type="ECO:0000313" key="2">
    <source>
        <dbReference type="EMBL" id="EHO68568.1"/>
    </source>
</evidence>
<organism evidence="2 3">
    <name type="scientific">Prevotella micans F0438</name>
    <dbReference type="NCBI Taxonomy" id="883158"/>
    <lineage>
        <taxon>Bacteria</taxon>
        <taxon>Pseudomonadati</taxon>
        <taxon>Bacteroidota</taxon>
        <taxon>Bacteroidia</taxon>
        <taxon>Bacteroidales</taxon>
        <taxon>Prevotellaceae</taxon>
        <taxon>Prevotella</taxon>
    </lineage>
</organism>
<dbReference type="STRING" id="883158.HMPREF9140_01608"/>
<dbReference type="EMBL" id="AGWK01000042">
    <property type="protein sequence ID" value="EHO68568.1"/>
    <property type="molecule type" value="Genomic_DNA"/>
</dbReference>
<name>H1Q3X0_9BACT</name>
<evidence type="ECO:0000256" key="1">
    <source>
        <dbReference type="PIRSR" id="PIRSR602481-1"/>
    </source>
</evidence>
<evidence type="ECO:0000313" key="3">
    <source>
        <dbReference type="Proteomes" id="UP000016023"/>
    </source>
</evidence>
<dbReference type="GO" id="GO:0045892">
    <property type="term" value="P:negative regulation of DNA-templated transcription"/>
    <property type="evidence" value="ECO:0007669"/>
    <property type="project" value="TreeGrafter"/>
</dbReference>
<reference evidence="2 3" key="1">
    <citation type="submission" date="2011-12" db="EMBL/GenBank/DDBJ databases">
        <title>The Genome Sequence of Prevotella micans F0438.</title>
        <authorList>
            <consortium name="The Broad Institute Genome Sequencing Platform"/>
            <person name="Earl A."/>
            <person name="Ward D."/>
            <person name="Feldgarden M."/>
            <person name="Gevers D."/>
            <person name="Izard J."/>
            <person name="Baranova O.V."/>
            <person name="Blanton J.M."/>
            <person name="Wade W.G."/>
            <person name="Dewhirst F.E."/>
            <person name="Young S.K."/>
            <person name="Zeng Q."/>
            <person name="Gargeya S."/>
            <person name="Fitzgerald M."/>
            <person name="Haas B."/>
            <person name="Abouelleil A."/>
            <person name="Alvarado L."/>
            <person name="Arachchi H.M."/>
            <person name="Berlin A."/>
            <person name="Chapman S.B."/>
            <person name="Gearin G."/>
            <person name="Goldberg J."/>
            <person name="Griggs A."/>
            <person name="Gujja S."/>
            <person name="Hansen M."/>
            <person name="Heiman D."/>
            <person name="Howarth C."/>
            <person name="Larimer J."/>
            <person name="Lui A."/>
            <person name="MacDonald P.J.P."/>
            <person name="McCowen C."/>
            <person name="Montmayeur A."/>
            <person name="Murphy C."/>
            <person name="Neiman D."/>
            <person name="Pearson M."/>
            <person name="Priest M."/>
            <person name="Roberts A."/>
            <person name="Saif S."/>
            <person name="Shea T."/>
            <person name="Sisk P."/>
            <person name="Stolte C."/>
            <person name="Sykes S."/>
            <person name="Wortman J."/>
            <person name="Nusbaum C."/>
            <person name="Birren B."/>
        </authorList>
    </citation>
    <scope>NUCLEOTIDE SEQUENCE [LARGE SCALE GENOMIC DNA]</scope>
    <source>
        <strain evidence="2 3">F0438</strain>
    </source>
</reference>
<feature type="binding site" evidence="1">
    <location>
        <position position="97"/>
    </location>
    <ligand>
        <name>Zn(2+)</name>
        <dbReference type="ChEBI" id="CHEBI:29105"/>
    </ligand>
</feature>
<dbReference type="PATRIC" id="fig|883158.3.peg.1610"/>
<feature type="binding site" evidence="1">
    <location>
        <position position="133"/>
    </location>
    <ligand>
        <name>Zn(2+)</name>
        <dbReference type="ChEBI" id="CHEBI:29105"/>
    </ligand>
</feature>
<evidence type="ECO:0008006" key="4">
    <source>
        <dbReference type="Google" id="ProtNLM"/>
    </source>
</evidence>
<dbReference type="RefSeq" id="WP_006953114.1">
    <property type="nucleotide sequence ID" value="NZ_JH594522.1"/>
</dbReference>
<dbReference type="GO" id="GO:1900376">
    <property type="term" value="P:regulation of secondary metabolite biosynthetic process"/>
    <property type="evidence" value="ECO:0007669"/>
    <property type="project" value="TreeGrafter"/>
</dbReference>
<dbReference type="InterPro" id="IPR036390">
    <property type="entry name" value="WH_DNA-bd_sf"/>
</dbReference>
<dbReference type="Proteomes" id="UP000016023">
    <property type="component" value="Unassembled WGS sequence"/>
</dbReference>
<dbReference type="PANTHER" id="PTHR33202:SF22">
    <property type="entry name" value="HYDROGEN PEROXIDE SENSITIVE REPRESSOR"/>
    <property type="match status" value="1"/>
</dbReference>
<comment type="cofactor">
    <cofactor evidence="1">
        <name>Zn(2+)</name>
        <dbReference type="ChEBI" id="CHEBI:29105"/>
    </cofactor>
    <text evidence="1">Binds 1 zinc ion per subunit.</text>
</comment>
<protein>
    <recommendedName>
        <fullName evidence="4">Transcriptional repressor</fullName>
    </recommendedName>
</protein>
<dbReference type="SUPFAM" id="SSF46785">
    <property type="entry name" value="Winged helix' DNA-binding domain"/>
    <property type="match status" value="1"/>
</dbReference>
<feature type="binding site" evidence="1">
    <location>
        <position position="100"/>
    </location>
    <ligand>
        <name>Zn(2+)</name>
        <dbReference type="ChEBI" id="CHEBI:29105"/>
    </ligand>
</feature>
<feature type="binding site" evidence="1">
    <location>
        <position position="136"/>
    </location>
    <ligand>
        <name>Zn(2+)</name>
        <dbReference type="ChEBI" id="CHEBI:29105"/>
    </ligand>
</feature>
<gene>
    <name evidence="2" type="ORF">HMPREF9140_01608</name>
</gene>
<accession>H1Q3X0</accession>
<dbReference type="Pfam" id="PF01475">
    <property type="entry name" value="FUR"/>
    <property type="match status" value="1"/>
</dbReference>
<dbReference type="Gene3D" id="1.10.10.10">
    <property type="entry name" value="Winged helix-like DNA-binding domain superfamily/Winged helix DNA-binding domain"/>
    <property type="match status" value="1"/>
</dbReference>
<keyword evidence="1" id="KW-0479">Metal-binding</keyword>
<sequence length="138" mass="15921">MKNTIIIELLTKHGIKPTANRILIADALYRAGYPMSMKELENKLITIDKSSIFRALTAFRENRLVHHVEDGNDVVRYELCLSHDDNIDDDLHVHFYCEQCHRTFCLPDTPVPEVTLPAGYKQRNVNYMIKGICPKCCM</sequence>